<sequence>MEMIRLVCEFMFHAENMMKTLKGITGGRQKLRL</sequence>
<dbReference type="AlphaFoldDB" id="A0A2P2P7T5"/>
<name>A0A2P2P7T5_RHIMU</name>
<accession>A0A2P2P7T5</accession>
<proteinExistence type="predicted"/>
<evidence type="ECO:0000313" key="1">
    <source>
        <dbReference type="EMBL" id="MBX50824.1"/>
    </source>
</evidence>
<organism evidence="1">
    <name type="scientific">Rhizophora mucronata</name>
    <name type="common">Asiatic mangrove</name>
    <dbReference type="NCBI Taxonomy" id="61149"/>
    <lineage>
        <taxon>Eukaryota</taxon>
        <taxon>Viridiplantae</taxon>
        <taxon>Streptophyta</taxon>
        <taxon>Embryophyta</taxon>
        <taxon>Tracheophyta</taxon>
        <taxon>Spermatophyta</taxon>
        <taxon>Magnoliopsida</taxon>
        <taxon>eudicotyledons</taxon>
        <taxon>Gunneridae</taxon>
        <taxon>Pentapetalae</taxon>
        <taxon>rosids</taxon>
        <taxon>fabids</taxon>
        <taxon>Malpighiales</taxon>
        <taxon>Rhizophoraceae</taxon>
        <taxon>Rhizophora</taxon>
    </lineage>
</organism>
<reference evidence="1" key="1">
    <citation type="submission" date="2018-02" db="EMBL/GenBank/DDBJ databases">
        <title>Rhizophora mucronata_Transcriptome.</title>
        <authorList>
            <person name="Meera S.P."/>
            <person name="Sreeshan A."/>
            <person name="Augustine A."/>
        </authorList>
    </citation>
    <scope>NUCLEOTIDE SEQUENCE</scope>
    <source>
        <tissue evidence="1">Leaf</tissue>
    </source>
</reference>
<dbReference type="EMBL" id="GGEC01070340">
    <property type="protein sequence ID" value="MBX50824.1"/>
    <property type="molecule type" value="Transcribed_RNA"/>
</dbReference>
<protein>
    <submittedName>
        <fullName evidence="1">Uncharacterized protein</fullName>
    </submittedName>
</protein>